<reference evidence="7" key="1">
    <citation type="journal article" date="2016" name="Proc. Natl. Acad. Sci. U.S.A.">
        <title>Rapid evolution of a Y-chromosome heterochromatin protein underlies sex chromosome meiotic drive.</title>
        <authorList>
            <person name="Helleu Q."/>
            <person name="Gerard P.R."/>
            <person name="Dubruille R."/>
            <person name="Ogereau D."/>
            <person name="Prud'homme B."/>
            <person name="Loppin B."/>
            <person name="Montchamp-Moreau C."/>
        </authorList>
    </citation>
    <scope>NUCLEOTIDE SEQUENCE</scope>
</reference>
<dbReference type="InterPro" id="IPR023780">
    <property type="entry name" value="Chromo_domain"/>
</dbReference>
<feature type="domain" description="Chromo" evidence="6">
    <location>
        <begin position="20"/>
        <end position="79"/>
    </location>
</feature>
<dbReference type="InterPro" id="IPR023779">
    <property type="entry name" value="Chromodomain_CS"/>
</dbReference>
<feature type="compositionally biased region" description="Polar residues" evidence="5">
    <location>
        <begin position="276"/>
        <end position="286"/>
    </location>
</feature>
<evidence type="ECO:0000259" key="6">
    <source>
        <dbReference type="PROSITE" id="PS50013"/>
    </source>
</evidence>
<dbReference type="Gene3D" id="2.40.50.40">
    <property type="match status" value="3"/>
</dbReference>
<sequence length="492" mass="53856">MSGELPDKPCGSSDEPVPVFIVEKIIGRRLVKSRLEYLVKWEGFSKNENSWEPIENVFHCSDLICSFEAELVRQGKAQEAATNNEPVDKILDKRLVGGCVQYLVKWRGYRKKDNSWETMQTLNHCLDLLGDFEAQLMARSQGQEAQLMAPSQDQEATTSAGSSKRPSGRPKRMRALSVEQLVDQKAVINCPAVPKRRRKGPLPRQEACIVLLDESSDLGTPETAVASQSAAAAASQETNEPISSEEPPSDVLVMELMDRSQGQEAQLVAPSKDQEATTSAESSQWPSGRPKRMRELSVEQLVDQKAVINSPAVPKRRRKGPLPRQEACIVLLDESSDLGTPATAVASQSAAAAAPQETNGPISSEEPPSDVLVMELSHSAPPALEQPQVGAGAHCVQDMPSLDTKQEELPGCSSASNLTPNSWKMPPSMKTFGLKRGLELDKVHHSFAVREHLFLFVTWKGCPTVDAVPLADLAKAYPMKVLEYFNSLKRIS</sequence>
<dbReference type="CDD" id="cd00034">
    <property type="entry name" value="CSD"/>
    <property type="match status" value="1"/>
</dbReference>
<evidence type="ECO:0000256" key="2">
    <source>
        <dbReference type="ARBA" id="ARBA00004286"/>
    </source>
</evidence>
<dbReference type="SUPFAM" id="SSF54160">
    <property type="entry name" value="Chromo domain-like"/>
    <property type="match status" value="3"/>
</dbReference>
<dbReference type="PROSITE" id="PS00598">
    <property type="entry name" value="CHROMO_1"/>
    <property type="match status" value="2"/>
</dbReference>
<keyword evidence="4" id="KW-0539">Nucleus</keyword>
<dbReference type="GO" id="GO:0005694">
    <property type="term" value="C:chromosome"/>
    <property type="evidence" value="ECO:0007669"/>
    <property type="project" value="UniProtKB-SubCell"/>
</dbReference>
<evidence type="ECO:0000256" key="3">
    <source>
        <dbReference type="ARBA" id="ARBA00022454"/>
    </source>
</evidence>
<protein>
    <submittedName>
        <fullName evidence="7">HP1D2</fullName>
    </submittedName>
</protein>
<dbReference type="Pfam" id="PF00385">
    <property type="entry name" value="Chromo"/>
    <property type="match status" value="2"/>
</dbReference>
<evidence type="ECO:0000256" key="5">
    <source>
        <dbReference type="SAM" id="MobiDB-lite"/>
    </source>
</evidence>
<dbReference type="SMART" id="SM00298">
    <property type="entry name" value="CHROMO"/>
    <property type="match status" value="2"/>
</dbReference>
<dbReference type="InterPro" id="IPR051219">
    <property type="entry name" value="Heterochromatin_chromo-domain"/>
</dbReference>
<dbReference type="GO" id="GO:0005634">
    <property type="term" value="C:nucleus"/>
    <property type="evidence" value="ECO:0007669"/>
    <property type="project" value="UniProtKB-SubCell"/>
</dbReference>
<organism evidence="7">
    <name type="scientific">Drosophila suzukii</name>
    <name type="common">Spotted-wing drosophila fruit fly</name>
    <dbReference type="NCBI Taxonomy" id="28584"/>
    <lineage>
        <taxon>Eukaryota</taxon>
        <taxon>Metazoa</taxon>
        <taxon>Ecdysozoa</taxon>
        <taxon>Arthropoda</taxon>
        <taxon>Hexapoda</taxon>
        <taxon>Insecta</taxon>
        <taxon>Pterygota</taxon>
        <taxon>Neoptera</taxon>
        <taxon>Endopterygota</taxon>
        <taxon>Diptera</taxon>
        <taxon>Brachycera</taxon>
        <taxon>Muscomorpha</taxon>
        <taxon>Ephydroidea</taxon>
        <taxon>Drosophilidae</taxon>
        <taxon>Drosophila</taxon>
        <taxon>Sophophora</taxon>
    </lineage>
</organism>
<dbReference type="EMBL" id="KU527662">
    <property type="protein sequence ID" value="AMR36240.1"/>
    <property type="molecule type" value="Genomic_DNA"/>
</dbReference>
<gene>
    <name evidence="7" type="primary">HP1D2</name>
</gene>
<dbReference type="InterPro" id="IPR000953">
    <property type="entry name" value="Chromo/chromo_shadow_dom"/>
</dbReference>
<proteinExistence type="predicted"/>
<feature type="domain" description="Chromo" evidence="6">
    <location>
        <begin position="85"/>
        <end position="144"/>
    </location>
</feature>
<evidence type="ECO:0000256" key="4">
    <source>
        <dbReference type="ARBA" id="ARBA00023242"/>
    </source>
</evidence>
<feature type="compositionally biased region" description="Polar residues" evidence="5">
    <location>
        <begin position="140"/>
        <end position="165"/>
    </location>
</feature>
<evidence type="ECO:0000313" key="7">
    <source>
        <dbReference type="EMBL" id="AMR36240.1"/>
    </source>
</evidence>
<feature type="region of interest" description="Disordered" evidence="5">
    <location>
        <begin position="140"/>
        <end position="173"/>
    </location>
</feature>
<dbReference type="CDD" id="cd00024">
    <property type="entry name" value="CD_CSD"/>
    <property type="match status" value="2"/>
</dbReference>
<feature type="compositionally biased region" description="Low complexity" evidence="5">
    <location>
        <begin position="224"/>
        <end position="236"/>
    </location>
</feature>
<dbReference type="PANTHER" id="PTHR22812">
    <property type="entry name" value="CHROMOBOX PROTEIN"/>
    <property type="match status" value="1"/>
</dbReference>
<feature type="region of interest" description="Disordered" evidence="5">
    <location>
        <begin position="260"/>
        <end position="294"/>
    </location>
</feature>
<name>A0A142I109_DROSZ</name>
<feature type="region of interest" description="Disordered" evidence="5">
    <location>
        <begin position="349"/>
        <end position="368"/>
    </location>
</feature>
<comment type="subcellular location">
    <subcellularLocation>
        <location evidence="2">Chromosome</location>
    </subcellularLocation>
    <subcellularLocation>
        <location evidence="1">Nucleus</location>
    </subcellularLocation>
</comment>
<accession>A0A142I109</accession>
<dbReference type="InterPro" id="IPR016197">
    <property type="entry name" value="Chromo-like_dom_sf"/>
</dbReference>
<keyword evidence="3" id="KW-0158">Chromosome</keyword>
<dbReference type="PROSITE" id="PS50013">
    <property type="entry name" value="CHROMO_2"/>
    <property type="match status" value="2"/>
</dbReference>
<dbReference type="AlphaFoldDB" id="A0A142I109"/>
<evidence type="ECO:0000256" key="1">
    <source>
        <dbReference type="ARBA" id="ARBA00004123"/>
    </source>
</evidence>
<feature type="region of interest" description="Disordered" evidence="5">
    <location>
        <begin position="218"/>
        <end position="248"/>
    </location>
</feature>
<dbReference type="OrthoDB" id="1918685at2759"/>